<feature type="region of interest" description="Disordered" evidence="1">
    <location>
        <begin position="1"/>
        <end position="46"/>
    </location>
</feature>
<dbReference type="EMBL" id="FQWV01000005">
    <property type="protein sequence ID" value="SHH20373.1"/>
    <property type="molecule type" value="Genomic_DNA"/>
</dbReference>
<name>A0A1M5R3L3_9EURY</name>
<protein>
    <submittedName>
        <fullName evidence="2">Uncharacterized protein</fullName>
    </submittedName>
</protein>
<evidence type="ECO:0000256" key="1">
    <source>
        <dbReference type="SAM" id="MobiDB-lite"/>
    </source>
</evidence>
<organism evidence="2 3">
    <name type="scientific">Halobaculum gomorrense</name>
    <dbReference type="NCBI Taxonomy" id="43928"/>
    <lineage>
        <taxon>Archaea</taxon>
        <taxon>Methanobacteriati</taxon>
        <taxon>Methanobacteriota</taxon>
        <taxon>Stenosarchaea group</taxon>
        <taxon>Halobacteria</taxon>
        <taxon>Halobacteriales</taxon>
        <taxon>Haloferacaceae</taxon>
        <taxon>Halobaculum</taxon>
    </lineage>
</organism>
<dbReference type="AlphaFoldDB" id="A0A1M5R3L3"/>
<keyword evidence="3" id="KW-1185">Reference proteome</keyword>
<dbReference type="STRING" id="43928.SAMN05443636_2022"/>
<gene>
    <name evidence="2" type="ORF">SAMN05443636_2022</name>
</gene>
<reference evidence="2 3" key="1">
    <citation type="submission" date="2016-11" db="EMBL/GenBank/DDBJ databases">
        <authorList>
            <person name="Jaros S."/>
            <person name="Januszkiewicz K."/>
            <person name="Wedrychowicz H."/>
        </authorList>
    </citation>
    <scope>NUCLEOTIDE SEQUENCE [LARGE SCALE GENOMIC DNA]</scope>
    <source>
        <strain evidence="2 3">DSM 9297</strain>
    </source>
</reference>
<accession>A0A1M5R3L3</accession>
<sequence>MTLDPSDTAIAVDPTDKDASNAAATDSADELDSANEPDSADELDAVGRRRYACTAGRPSRL</sequence>
<dbReference type="Proteomes" id="UP000184357">
    <property type="component" value="Unassembled WGS sequence"/>
</dbReference>
<feature type="compositionally biased region" description="Acidic residues" evidence="1">
    <location>
        <begin position="27"/>
        <end position="44"/>
    </location>
</feature>
<evidence type="ECO:0000313" key="3">
    <source>
        <dbReference type="Proteomes" id="UP000184357"/>
    </source>
</evidence>
<evidence type="ECO:0000313" key="2">
    <source>
        <dbReference type="EMBL" id="SHH20373.1"/>
    </source>
</evidence>
<proteinExistence type="predicted"/>